<evidence type="ECO:0000313" key="2">
    <source>
        <dbReference type="Proteomes" id="UP000501780"/>
    </source>
</evidence>
<proteinExistence type="predicted"/>
<accession>A0A6H0KVP4</accession>
<dbReference type="Proteomes" id="UP000501780">
    <property type="component" value="Chromosome"/>
</dbReference>
<dbReference type="KEGG" id="bfc:BacF7301_13490"/>
<dbReference type="AlphaFoldDB" id="A0A6H0KVP4"/>
<protein>
    <submittedName>
        <fullName evidence="1">Uncharacterized protein</fullName>
    </submittedName>
</protein>
<keyword evidence="2" id="KW-1185">Reference proteome</keyword>
<sequence>MVTFVFSESGAQETVQQDMKYRRSSIYSILVSHSEQDFCDEIKEQFLAIPVPDKYNDHGLSINAVVVDCKGKYTEDITDFINRNHIASRLVGKWFNRNILTGECDMELVKERGLYNASEFDKELAKRSKRGIAMLQDAGEDLIGNTYLLVNEVRYIDKNARAKTWGLALTVLGGVAGMATGNSDYVKLGQNYGDIVATLKGFSVKIHTRLYQLIWNEEIANQFYTLYYSEKADEQKKFTFEKNRRAFQMKYVGEVESSGAKTSFLGIKEEEPLQMIRKACQRAIDENVADLQKKYEQFKIKAPVLNVEPAITVQIGKKEGIDKNSRFEVLEAREVEGKIEYKRMGIIKPVADKIWDNRYMAAEEGAYGADLKATTFVKVSGGDFYPGMLVREIK</sequence>
<gene>
    <name evidence="1" type="ORF">BacF7301_13490</name>
</gene>
<name>A0A6H0KVP4_9BACE</name>
<organism evidence="1 2">
    <name type="scientific">Bacteroides faecium</name>
    <dbReference type="NCBI Taxonomy" id="2715212"/>
    <lineage>
        <taxon>Bacteria</taxon>
        <taxon>Pseudomonadati</taxon>
        <taxon>Bacteroidota</taxon>
        <taxon>Bacteroidia</taxon>
        <taxon>Bacteroidales</taxon>
        <taxon>Bacteroidaceae</taxon>
        <taxon>Bacteroides</taxon>
    </lineage>
</organism>
<dbReference type="EMBL" id="CP050831">
    <property type="protein sequence ID" value="QIU97510.1"/>
    <property type="molecule type" value="Genomic_DNA"/>
</dbReference>
<reference evidence="1 2" key="1">
    <citation type="submission" date="2020-03" db="EMBL/GenBank/DDBJ databases">
        <title>Genomic analysis of Bacteroides faecium CBA7301.</title>
        <authorList>
            <person name="Kim J."/>
            <person name="Roh S.W."/>
        </authorList>
    </citation>
    <scope>NUCLEOTIDE SEQUENCE [LARGE SCALE GENOMIC DNA]</scope>
    <source>
        <strain evidence="1 2">CBA7301</strain>
    </source>
</reference>
<evidence type="ECO:0000313" key="1">
    <source>
        <dbReference type="EMBL" id="QIU97510.1"/>
    </source>
</evidence>